<feature type="transmembrane region" description="Helical" evidence="1">
    <location>
        <begin position="36"/>
        <end position="57"/>
    </location>
</feature>
<dbReference type="Proteomes" id="UP000076476">
    <property type="component" value="Unassembled WGS sequence"/>
</dbReference>
<evidence type="ECO:0000313" key="2">
    <source>
        <dbReference type="EMBL" id="KZN94759.1"/>
    </source>
</evidence>
<keyword evidence="1" id="KW-0472">Membrane</keyword>
<proteinExistence type="predicted"/>
<organism evidence="2 3">
    <name type="scientific">Aeribacillus pallidus</name>
    <dbReference type="NCBI Taxonomy" id="33936"/>
    <lineage>
        <taxon>Bacteria</taxon>
        <taxon>Bacillati</taxon>
        <taxon>Bacillota</taxon>
        <taxon>Bacilli</taxon>
        <taxon>Bacillales</taxon>
        <taxon>Bacillaceae</taxon>
        <taxon>Aeribacillus</taxon>
    </lineage>
</organism>
<sequence length="269" mass="31070">MIATMYKRRMKAAFALSSIVMLIGISVFFIDRPDSLQNWLNLSSIGIVGLFLFFTGVSNQIKYNKVKDIQIHESKASLLELDHLVLKKDLGFFPRLLLFEKSGHFVGTIKPIRIPFIFYPMSLLLRDSLIMALPITYGIFSNKGNVLFTFKRKGMKKSIVTVKNVHGRKLGEYVQEDWKSLVNIKGELRDADDKLILPVKVKAFSGDFTLTDSEGRQWARFYNGYFPHEYTNIFRDVYNDIVELSDNLSKHHKMLLIAMIGFLFLQRNQ</sequence>
<comment type="caution">
    <text evidence="2">The sequence shown here is derived from an EMBL/GenBank/DDBJ whole genome shotgun (WGS) entry which is preliminary data.</text>
</comment>
<dbReference type="EMBL" id="LWBR01000075">
    <property type="protein sequence ID" value="KZN94759.1"/>
    <property type="molecule type" value="Genomic_DNA"/>
</dbReference>
<dbReference type="RefSeq" id="WP_063389509.1">
    <property type="nucleotide sequence ID" value="NZ_LWBR01000075.1"/>
</dbReference>
<accession>A0A167Z028</accession>
<gene>
    <name evidence="2" type="ORF">AZI98_17340</name>
</gene>
<keyword evidence="1" id="KW-0812">Transmembrane</keyword>
<keyword evidence="3" id="KW-1185">Reference proteome</keyword>
<feature type="transmembrane region" description="Helical" evidence="1">
    <location>
        <begin position="12"/>
        <end position="30"/>
    </location>
</feature>
<name>A0A167Z028_9BACI</name>
<protein>
    <submittedName>
        <fullName evidence="2">Uncharacterized protein</fullName>
    </submittedName>
</protein>
<dbReference type="AlphaFoldDB" id="A0A167Z028"/>
<dbReference type="OrthoDB" id="2426108at2"/>
<evidence type="ECO:0000313" key="3">
    <source>
        <dbReference type="Proteomes" id="UP000076476"/>
    </source>
</evidence>
<evidence type="ECO:0000256" key="1">
    <source>
        <dbReference type="SAM" id="Phobius"/>
    </source>
</evidence>
<keyword evidence="1" id="KW-1133">Transmembrane helix</keyword>
<reference evidence="2 3" key="1">
    <citation type="submission" date="2016-04" db="EMBL/GenBank/DDBJ databases">
        <title>Draft genome sequence of Aeribacillus pallidus 8m3 from petroleum reservoir.</title>
        <authorList>
            <person name="Poltaraus A.B."/>
            <person name="Nazina T.N."/>
            <person name="Tourova T.P."/>
            <person name="Malakho S.M."/>
            <person name="Korshunova A.V."/>
            <person name="Sokolova D.S."/>
        </authorList>
    </citation>
    <scope>NUCLEOTIDE SEQUENCE [LARGE SCALE GENOMIC DNA]</scope>
    <source>
        <strain evidence="2 3">8m3</strain>
    </source>
</reference>